<dbReference type="Pfam" id="PF00071">
    <property type="entry name" value="Ras"/>
    <property type="match status" value="1"/>
</dbReference>
<accession>D6W7P9</accession>
<dbReference type="CDD" id="cd00157">
    <property type="entry name" value="Rho"/>
    <property type="match status" value="1"/>
</dbReference>
<evidence type="ECO:0000313" key="9">
    <source>
        <dbReference type="EMBL" id="EFA11249.1"/>
    </source>
</evidence>
<evidence type="ECO:0000256" key="1">
    <source>
        <dbReference type="ARBA" id="ARBA00004236"/>
    </source>
</evidence>
<dbReference type="PRINTS" id="PR00449">
    <property type="entry name" value="RASTRNSFRMNG"/>
</dbReference>
<keyword evidence="5" id="KW-0342">GTP-binding</keyword>
<organism evidence="9 10">
    <name type="scientific">Tribolium castaneum</name>
    <name type="common">Red flour beetle</name>
    <dbReference type="NCBI Taxonomy" id="7070"/>
    <lineage>
        <taxon>Eukaryota</taxon>
        <taxon>Metazoa</taxon>
        <taxon>Ecdysozoa</taxon>
        <taxon>Arthropoda</taxon>
        <taxon>Hexapoda</taxon>
        <taxon>Insecta</taxon>
        <taxon>Pterygota</taxon>
        <taxon>Neoptera</taxon>
        <taxon>Endopterygota</taxon>
        <taxon>Coleoptera</taxon>
        <taxon>Polyphaga</taxon>
        <taxon>Cucujiformia</taxon>
        <taxon>Tenebrionidae</taxon>
        <taxon>Tenebrionidae incertae sedis</taxon>
        <taxon>Tribolium</taxon>
    </lineage>
</organism>
<reference evidence="9 10" key="1">
    <citation type="journal article" date="2008" name="Nature">
        <title>The genome of the model beetle and pest Tribolium castaneum.</title>
        <authorList>
            <consortium name="Tribolium Genome Sequencing Consortium"/>
            <person name="Richards S."/>
            <person name="Gibbs R.A."/>
            <person name="Weinstock G.M."/>
            <person name="Brown S.J."/>
            <person name="Denell R."/>
            <person name="Beeman R.W."/>
            <person name="Gibbs R."/>
            <person name="Beeman R.W."/>
            <person name="Brown S.J."/>
            <person name="Bucher G."/>
            <person name="Friedrich M."/>
            <person name="Grimmelikhuijzen C.J."/>
            <person name="Klingler M."/>
            <person name="Lorenzen M."/>
            <person name="Richards S."/>
            <person name="Roth S."/>
            <person name="Schroder R."/>
            <person name="Tautz D."/>
            <person name="Zdobnov E.M."/>
            <person name="Muzny D."/>
            <person name="Gibbs R.A."/>
            <person name="Weinstock G.M."/>
            <person name="Attaway T."/>
            <person name="Bell S."/>
            <person name="Buhay C.J."/>
            <person name="Chandrabose M.N."/>
            <person name="Chavez D."/>
            <person name="Clerk-Blankenburg K.P."/>
            <person name="Cree A."/>
            <person name="Dao M."/>
            <person name="Davis C."/>
            <person name="Chacko J."/>
            <person name="Dinh H."/>
            <person name="Dugan-Rocha S."/>
            <person name="Fowler G."/>
            <person name="Garner T.T."/>
            <person name="Garnes J."/>
            <person name="Gnirke A."/>
            <person name="Hawes A."/>
            <person name="Hernandez J."/>
            <person name="Hines S."/>
            <person name="Holder M."/>
            <person name="Hume J."/>
            <person name="Jhangiani S.N."/>
            <person name="Joshi V."/>
            <person name="Khan Z.M."/>
            <person name="Jackson L."/>
            <person name="Kovar C."/>
            <person name="Kowis A."/>
            <person name="Lee S."/>
            <person name="Lewis L.R."/>
            <person name="Margolis J."/>
            <person name="Morgan M."/>
            <person name="Nazareth L.V."/>
            <person name="Nguyen N."/>
            <person name="Okwuonu G."/>
            <person name="Parker D."/>
            <person name="Richards S."/>
            <person name="Ruiz S.J."/>
            <person name="Santibanez J."/>
            <person name="Savard J."/>
            <person name="Scherer S.E."/>
            <person name="Schneider B."/>
            <person name="Sodergren E."/>
            <person name="Tautz D."/>
            <person name="Vattahil S."/>
            <person name="Villasana D."/>
            <person name="White C.S."/>
            <person name="Wright R."/>
            <person name="Park Y."/>
            <person name="Beeman R.W."/>
            <person name="Lord J."/>
            <person name="Oppert B."/>
            <person name="Lorenzen M."/>
            <person name="Brown S."/>
            <person name="Wang L."/>
            <person name="Savard J."/>
            <person name="Tautz D."/>
            <person name="Richards S."/>
            <person name="Weinstock G."/>
            <person name="Gibbs R.A."/>
            <person name="Liu Y."/>
            <person name="Worley K."/>
            <person name="Weinstock G."/>
            <person name="Elsik C.G."/>
            <person name="Reese J.T."/>
            <person name="Elhaik E."/>
            <person name="Landan G."/>
            <person name="Graur D."/>
            <person name="Arensburger P."/>
            <person name="Atkinson P."/>
            <person name="Beeman R.W."/>
            <person name="Beidler J."/>
            <person name="Brown S.J."/>
            <person name="Demuth J.P."/>
            <person name="Drury D.W."/>
            <person name="Du Y.Z."/>
            <person name="Fujiwara H."/>
            <person name="Lorenzen M."/>
            <person name="Maselli V."/>
            <person name="Osanai M."/>
            <person name="Park Y."/>
            <person name="Robertson H.M."/>
            <person name="Tu Z."/>
            <person name="Wang J.J."/>
            <person name="Wang S."/>
            <person name="Richards S."/>
            <person name="Song H."/>
            <person name="Zhang L."/>
            <person name="Sodergren E."/>
            <person name="Werner D."/>
            <person name="Stanke M."/>
            <person name="Morgenstern B."/>
            <person name="Solovyev V."/>
            <person name="Kosarev P."/>
            <person name="Brown G."/>
            <person name="Chen H.C."/>
            <person name="Ermolaeva O."/>
            <person name="Hlavina W."/>
            <person name="Kapustin Y."/>
            <person name="Kiryutin B."/>
            <person name="Kitts P."/>
            <person name="Maglott D."/>
            <person name="Pruitt K."/>
            <person name="Sapojnikov V."/>
            <person name="Souvorov A."/>
            <person name="Mackey A.J."/>
            <person name="Waterhouse R.M."/>
            <person name="Wyder S."/>
            <person name="Zdobnov E.M."/>
            <person name="Zdobnov E.M."/>
            <person name="Wyder S."/>
            <person name="Kriventseva E.V."/>
            <person name="Kadowaki T."/>
            <person name="Bork P."/>
            <person name="Aranda M."/>
            <person name="Bao R."/>
            <person name="Beermann A."/>
            <person name="Berns N."/>
            <person name="Bolognesi R."/>
            <person name="Bonneton F."/>
            <person name="Bopp D."/>
            <person name="Brown S.J."/>
            <person name="Bucher G."/>
            <person name="Butts T."/>
            <person name="Chaumot A."/>
            <person name="Denell R.E."/>
            <person name="Ferrier D.E."/>
            <person name="Friedrich M."/>
            <person name="Gordon C.M."/>
            <person name="Jindra M."/>
            <person name="Klingler M."/>
            <person name="Lan Q."/>
            <person name="Lattorff H.M."/>
            <person name="Laudet V."/>
            <person name="von Levetsow C."/>
            <person name="Liu Z."/>
            <person name="Lutz R."/>
            <person name="Lynch J.A."/>
            <person name="da Fonseca R.N."/>
            <person name="Posnien N."/>
            <person name="Reuter R."/>
            <person name="Roth S."/>
            <person name="Savard J."/>
            <person name="Schinko J.B."/>
            <person name="Schmitt C."/>
            <person name="Schoppmeier M."/>
            <person name="Schroder R."/>
            <person name="Shippy T.D."/>
            <person name="Simonnet F."/>
            <person name="Marques-Souza H."/>
            <person name="Tautz D."/>
            <person name="Tomoyasu Y."/>
            <person name="Trauner J."/>
            <person name="Van der Zee M."/>
            <person name="Vervoort M."/>
            <person name="Wittkopp N."/>
            <person name="Wimmer E.A."/>
            <person name="Yang X."/>
            <person name="Jones A.K."/>
            <person name="Sattelle D.B."/>
            <person name="Ebert P.R."/>
            <person name="Nelson D."/>
            <person name="Scott J.G."/>
            <person name="Beeman R.W."/>
            <person name="Muthukrishnan S."/>
            <person name="Kramer K.J."/>
            <person name="Arakane Y."/>
            <person name="Beeman R.W."/>
            <person name="Zhu Q."/>
            <person name="Hogenkamp D."/>
            <person name="Dixit R."/>
            <person name="Oppert B."/>
            <person name="Jiang H."/>
            <person name="Zou Z."/>
            <person name="Marshall J."/>
            <person name="Elpidina E."/>
            <person name="Vinokurov K."/>
            <person name="Oppert C."/>
            <person name="Zou Z."/>
            <person name="Evans J."/>
            <person name="Lu Z."/>
            <person name="Zhao P."/>
            <person name="Sumathipala N."/>
            <person name="Altincicek B."/>
            <person name="Vilcinskas A."/>
            <person name="Williams M."/>
            <person name="Hultmark D."/>
            <person name="Hetru C."/>
            <person name="Jiang H."/>
            <person name="Grimmelikhuijzen C.J."/>
            <person name="Hauser F."/>
            <person name="Cazzamali G."/>
            <person name="Williamson M."/>
            <person name="Park Y."/>
            <person name="Li B."/>
            <person name="Tanaka Y."/>
            <person name="Predel R."/>
            <person name="Neupert S."/>
            <person name="Schachtner J."/>
            <person name="Verleyen P."/>
            <person name="Raible F."/>
            <person name="Bork P."/>
            <person name="Friedrich M."/>
            <person name="Walden K.K."/>
            <person name="Robertson H.M."/>
            <person name="Angeli S."/>
            <person name="Foret S."/>
            <person name="Bucher G."/>
            <person name="Schuetz S."/>
            <person name="Maleszka R."/>
            <person name="Wimmer E.A."/>
            <person name="Beeman R.W."/>
            <person name="Lorenzen M."/>
            <person name="Tomoyasu Y."/>
            <person name="Miller S.C."/>
            <person name="Grossmann D."/>
            <person name="Bucher G."/>
        </authorList>
    </citation>
    <scope>NUCLEOTIDE SEQUENCE [LARGE SCALE GENOMIC DNA]</scope>
    <source>
        <strain evidence="9 10">Georgia GA2</strain>
    </source>
</reference>
<keyword evidence="3" id="KW-0488">Methylation</keyword>
<dbReference type="GO" id="GO:0007264">
    <property type="term" value="P:small GTPase-mediated signal transduction"/>
    <property type="evidence" value="ECO:0007669"/>
    <property type="project" value="InterPro"/>
</dbReference>
<dbReference type="InParanoid" id="D6W7P9"/>
<evidence type="ECO:0000256" key="8">
    <source>
        <dbReference type="ARBA" id="ARBA00023289"/>
    </source>
</evidence>
<dbReference type="HOGENOM" id="CLU_041217_21_2_1"/>
<dbReference type="PROSITE" id="PS51421">
    <property type="entry name" value="RAS"/>
    <property type="match status" value="1"/>
</dbReference>
<evidence type="ECO:0000256" key="3">
    <source>
        <dbReference type="ARBA" id="ARBA00022481"/>
    </source>
</evidence>
<dbReference type="Gene3D" id="3.40.50.300">
    <property type="entry name" value="P-loop containing nucleotide triphosphate hydrolases"/>
    <property type="match status" value="1"/>
</dbReference>
<dbReference type="PhylomeDB" id="D6W7P9"/>
<dbReference type="GO" id="GO:0003924">
    <property type="term" value="F:GTPase activity"/>
    <property type="evidence" value="ECO:0000318"/>
    <property type="project" value="GO_Central"/>
</dbReference>
<dbReference type="GO" id="GO:0005886">
    <property type="term" value="C:plasma membrane"/>
    <property type="evidence" value="ECO:0000318"/>
    <property type="project" value="GO_Central"/>
</dbReference>
<dbReference type="GO" id="GO:0005829">
    <property type="term" value="C:cytosol"/>
    <property type="evidence" value="ECO:0000318"/>
    <property type="project" value="GO_Central"/>
</dbReference>
<dbReference type="eggNOG" id="KOG0393">
    <property type="taxonomic scope" value="Eukaryota"/>
</dbReference>
<name>D6W7P9_TRICA</name>
<dbReference type="InterPro" id="IPR027417">
    <property type="entry name" value="P-loop_NTPase"/>
</dbReference>
<keyword evidence="2" id="KW-1003">Cell membrane</keyword>
<dbReference type="PANTHER" id="PTHR24072">
    <property type="entry name" value="RHO FAMILY GTPASE"/>
    <property type="match status" value="1"/>
</dbReference>
<dbReference type="GO" id="GO:0005525">
    <property type="term" value="F:GTP binding"/>
    <property type="evidence" value="ECO:0000318"/>
    <property type="project" value="GO_Central"/>
</dbReference>
<dbReference type="GO" id="GO:0019901">
    <property type="term" value="F:protein kinase binding"/>
    <property type="evidence" value="ECO:0000318"/>
    <property type="project" value="GO_Central"/>
</dbReference>
<dbReference type="InterPro" id="IPR005225">
    <property type="entry name" value="Small_GTP-bd"/>
</dbReference>
<dbReference type="InterPro" id="IPR003578">
    <property type="entry name" value="Small_GTPase_Rho"/>
</dbReference>
<dbReference type="PROSITE" id="PS51419">
    <property type="entry name" value="RAB"/>
    <property type="match status" value="1"/>
</dbReference>
<dbReference type="GO" id="GO:0016477">
    <property type="term" value="P:cell migration"/>
    <property type="evidence" value="ECO:0000318"/>
    <property type="project" value="GO_Central"/>
</dbReference>
<dbReference type="SUPFAM" id="SSF52540">
    <property type="entry name" value="P-loop containing nucleoside triphosphate hydrolases"/>
    <property type="match status" value="1"/>
</dbReference>
<evidence type="ECO:0000313" key="10">
    <source>
        <dbReference type="Proteomes" id="UP000007266"/>
    </source>
</evidence>
<proteinExistence type="predicted"/>
<dbReference type="SMART" id="SM00173">
    <property type="entry name" value="RAS"/>
    <property type="match status" value="1"/>
</dbReference>
<dbReference type="GO" id="GO:0003006">
    <property type="term" value="P:developmental process involved in reproduction"/>
    <property type="evidence" value="ECO:0007669"/>
    <property type="project" value="UniProtKB-ARBA"/>
</dbReference>
<dbReference type="GO" id="GO:0035006">
    <property type="term" value="P:melanization defense response"/>
    <property type="evidence" value="ECO:0007669"/>
    <property type="project" value="UniProtKB-ARBA"/>
</dbReference>
<evidence type="ECO:0000256" key="5">
    <source>
        <dbReference type="ARBA" id="ARBA00023134"/>
    </source>
</evidence>
<evidence type="ECO:0000256" key="4">
    <source>
        <dbReference type="ARBA" id="ARBA00022741"/>
    </source>
</evidence>
<sequence>MSSKKIVVIGDGACGKTSLSVAFSQNEFPETHVPTIYDTYTKTITVDEQNVELTIWDTAGEEDYDRLRPLSYTKASVIIVCFTIDNPVSLKNVKTRWAPEVKHFCRKVPILLVGNKLDLRNNKETVEDLKRNNMQPVKFEQGLKVSKKIGARKYIECSAKHMVGVQDVFRNAARIALKTPQKKGLKRLCRCVRVPCKTT</sequence>
<dbReference type="GO" id="GO:0035099">
    <property type="term" value="P:hemocyte migration"/>
    <property type="evidence" value="ECO:0007669"/>
    <property type="project" value="UniProtKB-ARBA"/>
</dbReference>
<dbReference type="NCBIfam" id="TIGR00231">
    <property type="entry name" value="small_GTP"/>
    <property type="match status" value="1"/>
</dbReference>
<dbReference type="AlphaFoldDB" id="D6W7P9"/>
<dbReference type="GO" id="GO:0032956">
    <property type="term" value="P:regulation of actin cytoskeleton organization"/>
    <property type="evidence" value="ECO:0000318"/>
    <property type="project" value="GO_Central"/>
</dbReference>
<dbReference type="SMART" id="SM00174">
    <property type="entry name" value="RHO"/>
    <property type="match status" value="1"/>
</dbReference>
<reference evidence="9 10" key="2">
    <citation type="journal article" date="2010" name="Nucleic Acids Res.">
        <title>BeetleBase in 2010: revisions to provide comprehensive genomic information for Tribolium castaneum.</title>
        <authorList>
            <person name="Kim H.S."/>
            <person name="Murphy T."/>
            <person name="Xia J."/>
            <person name="Caragea D."/>
            <person name="Park Y."/>
            <person name="Beeman R.W."/>
            <person name="Lorenzen M.D."/>
            <person name="Butcher S."/>
            <person name="Manak J.R."/>
            <person name="Brown S.J."/>
        </authorList>
    </citation>
    <scope>GENOME REANNOTATION</scope>
    <source>
        <strain evidence="9 10">Georgia GA2</strain>
    </source>
</reference>
<dbReference type="PROSITE" id="PS51420">
    <property type="entry name" value="RHO"/>
    <property type="match status" value="1"/>
</dbReference>
<dbReference type="GO" id="GO:0007165">
    <property type="term" value="P:signal transduction"/>
    <property type="evidence" value="ECO:0000318"/>
    <property type="project" value="GO_Central"/>
</dbReference>
<dbReference type="SMART" id="SM00176">
    <property type="entry name" value="RAN"/>
    <property type="match status" value="1"/>
</dbReference>
<dbReference type="STRING" id="7070.D6W7P9"/>
<evidence type="ECO:0000256" key="6">
    <source>
        <dbReference type="ARBA" id="ARBA00023136"/>
    </source>
</evidence>
<dbReference type="GO" id="GO:0001667">
    <property type="term" value="P:ameboidal-type cell migration"/>
    <property type="evidence" value="ECO:0007669"/>
    <property type="project" value="UniProtKB-ARBA"/>
</dbReference>
<keyword evidence="10" id="KW-1185">Reference proteome</keyword>
<dbReference type="OMA" id="CSAKHQE"/>
<dbReference type="Proteomes" id="UP000007266">
    <property type="component" value="Linkage group 1"/>
</dbReference>
<evidence type="ECO:0000256" key="7">
    <source>
        <dbReference type="ARBA" id="ARBA00023288"/>
    </source>
</evidence>
<gene>
    <name evidence="9" type="primary">AUGUSTUS-3.0.2_10782</name>
    <name evidence="9" type="ORF">TcasGA2_TC010782</name>
</gene>
<keyword evidence="4" id="KW-0547">Nucleotide-binding</keyword>
<keyword evidence="6" id="KW-0472">Membrane</keyword>
<dbReference type="EMBL" id="KQ971307">
    <property type="protein sequence ID" value="EFA11249.1"/>
    <property type="molecule type" value="Genomic_DNA"/>
</dbReference>
<evidence type="ECO:0000256" key="2">
    <source>
        <dbReference type="ARBA" id="ARBA00022475"/>
    </source>
</evidence>
<dbReference type="FunFam" id="3.40.50.300:FF:000676">
    <property type="entry name" value="Ras homolog family member F"/>
    <property type="match status" value="1"/>
</dbReference>
<dbReference type="SMART" id="SM00175">
    <property type="entry name" value="RAB"/>
    <property type="match status" value="1"/>
</dbReference>
<comment type="subcellular location">
    <subcellularLocation>
        <location evidence="1">Cell membrane</location>
    </subcellularLocation>
</comment>
<dbReference type="GO" id="GO:0007015">
    <property type="term" value="P:actin filament organization"/>
    <property type="evidence" value="ECO:0000318"/>
    <property type="project" value="GO_Central"/>
</dbReference>
<dbReference type="InterPro" id="IPR001806">
    <property type="entry name" value="Small_GTPase"/>
</dbReference>
<dbReference type="GO" id="GO:0022412">
    <property type="term" value="P:cellular process involved in reproduction in multicellular organism"/>
    <property type="evidence" value="ECO:0007669"/>
    <property type="project" value="UniProtKB-ARBA"/>
</dbReference>
<protein>
    <submittedName>
        <fullName evidence="9">Ras-like GTP-binding protein Rho1</fullName>
    </submittedName>
</protein>
<keyword evidence="8" id="KW-0636">Prenylation</keyword>
<keyword evidence="7" id="KW-0449">Lipoprotein</keyword>